<evidence type="ECO:0000313" key="11">
    <source>
        <dbReference type="EMBL" id="MCH4295730.1"/>
    </source>
</evidence>
<evidence type="ECO:0000256" key="5">
    <source>
        <dbReference type="ARBA" id="ARBA00023004"/>
    </source>
</evidence>
<dbReference type="GO" id="GO:0051537">
    <property type="term" value="F:2 iron, 2 sulfur cluster binding"/>
    <property type="evidence" value="ECO:0007669"/>
    <property type="project" value="UniProtKB-KW"/>
</dbReference>
<keyword evidence="6" id="KW-0411">Iron-sulfur</keyword>
<organism evidence="11 12">
    <name type="scientific">Shewanella zhuhaiensis</name>
    <dbReference type="NCBI Taxonomy" id="2919576"/>
    <lineage>
        <taxon>Bacteria</taxon>
        <taxon>Pseudomonadati</taxon>
        <taxon>Pseudomonadota</taxon>
        <taxon>Gammaproteobacteria</taxon>
        <taxon>Alteromonadales</taxon>
        <taxon>Shewanellaceae</taxon>
        <taxon>Shewanella</taxon>
    </lineage>
</organism>
<evidence type="ECO:0000256" key="3">
    <source>
        <dbReference type="ARBA" id="ARBA00022723"/>
    </source>
</evidence>
<evidence type="ECO:0000256" key="6">
    <source>
        <dbReference type="ARBA" id="ARBA00023014"/>
    </source>
</evidence>
<keyword evidence="4" id="KW-0249">Electron transport</keyword>
<comment type="cofactor">
    <cofactor evidence="7">
        <name>[2Fe-2S] cluster</name>
        <dbReference type="ChEBI" id="CHEBI:190135"/>
    </cofactor>
</comment>
<dbReference type="PANTHER" id="PTHR37424:SF1">
    <property type="entry name" value="BACTERIOFERRITIN-ASSOCIATED FERREDOXIN"/>
    <property type="match status" value="1"/>
</dbReference>
<dbReference type="InterPro" id="IPR041854">
    <property type="entry name" value="BFD-like_2Fe2S-bd_dom_sf"/>
</dbReference>
<proteinExistence type="inferred from homology"/>
<sequence>MYVCVCYAVTDTQIQQAVHQGDTTLAAVRKRLGVGSQCGKCIQMTLEVIERQLDKEPNYYEVA</sequence>
<evidence type="ECO:0000256" key="9">
    <source>
        <dbReference type="ARBA" id="ARBA00046332"/>
    </source>
</evidence>
<keyword evidence="5" id="KW-0408">Iron</keyword>
<evidence type="ECO:0000313" key="12">
    <source>
        <dbReference type="Proteomes" id="UP001297581"/>
    </source>
</evidence>
<dbReference type="Proteomes" id="UP001297581">
    <property type="component" value="Unassembled WGS sequence"/>
</dbReference>
<evidence type="ECO:0000256" key="2">
    <source>
        <dbReference type="ARBA" id="ARBA00022714"/>
    </source>
</evidence>
<dbReference type="GO" id="GO:0046872">
    <property type="term" value="F:metal ion binding"/>
    <property type="evidence" value="ECO:0007669"/>
    <property type="project" value="UniProtKB-KW"/>
</dbReference>
<comment type="caution">
    <text evidence="11">The sequence shown here is derived from an EMBL/GenBank/DDBJ whole genome shotgun (WGS) entry which is preliminary data.</text>
</comment>
<dbReference type="PANTHER" id="PTHR37424">
    <property type="entry name" value="BACTERIOFERRITIN-ASSOCIATED FERREDOXIN"/>
    <property type="match status" value="1"/>
</dbReference>
<evidence type="ECO:0000256" key="7">
    <source>
        <dbReference type="ARBA" id="ARBA00034078"/>
    </source>
</evidence>
<dbReference type="InterPro" id="IPR052371">
    <property type="entry name" value="BFD-associated_ferredoxin"/>
</dbReference>
<keyword evidence="12" id="KW-1185">Reference proteome</keyword>
<dbReference type="Pfam" id="PF04324">
    <property type="entry name" value="Fer2_BFD"/>
    <property type="match status" value="1"/>
</dbReference>
<evidence type="ECO:0000256" key="1">
    <source>
        <dbReference type="ARBA" id="ARBA00022448"/>
    </source>
</evidence>
<dbReference type="InterPro" id="IPR007419">
    <property type="entry name" value="BFD-like_2Fe2S-bd_dom"/>
</dbReference>
<evidence type="ECO:0000256" key="4">
    <source>
        <dbReference type="ARBA" id="ARBA00022982"/>
    </source>
</evidence>
<evidence type="ECO:0000259" key="10">
    <source>
        <dbReference type="Pfam" id="PF04324"/>
    </source>
</evidence>
<reference evidence="11 12" key="1">
    <citation type="submission" date="2022-02" db="EMBL/GenBank/DDBJ databases">
        <title>The genome sequence of Shewanella sp. 3B26.</title>
        <authorList>
            <person name="Du J."/>
        </authorList>
    </citation>
    <scope>NUCLEOTIDE SEQUENCE [LARGE SCALE GENOMIC DNA]</scope>
    <source>
        <strain evidence="11 12">3B26</strain>
    </source>
</reference>
<comment type="similarity">
    <text evidence="9">Belongs to the Bfd family.</text>
</comment>
<keyword evidence="1" id="KW-0813">Transport</keyword>
<dbReference type="Gene3D" id="1.10.10.1100">
    <property type="entry name" value="BFD-like [2Fe-2S]-binding domain"/>
    <property type="match status" value="1"/>
</dbReference>
<gene>
    <name evidence="11" type="ORF">MJ923_15610</name>
</gene>
<dbReference type="RefSeq" id="WP_126168230.1">
    <property type="nucleotide sequence ID" value="NZ_JAKUDL010000006.1"/>
</dbReference>
<keyword evidence="2" id="KW-0001">2Fe-2S</keyword>
<dbReference type="EMBL" id="JAKUDL010000006">
    <property type="protein sequence ID" value="MCH4295730.1"/>
    <property type="molecule type" value="Genomic_DNA"/>
</dbReference>
<keyword evidence="3" id="KW-0479">Metal-binding</keyword>
<dbReference type="AlphaFoldDB" id="A0AAJ1FC92"/>
<dbReference type="CDD" id="cd19945">
    <property type="entry name" value="Fer2_BFD"/>
    <property type="match status" value="1"/>
</dbReference>
<evidence type="ECO:0000256" key="8">
    <source>
        <dbReference type="ARBA" id="ARBA00039386"/>
    </source>
</evidence>
<protein>
    <recommendedName>
        <fullName evidence="8">Bacterioferritin-associated ferredoxin</fullName>
    </recommendedName>
</protein>
<name>A0AAJ1FC92_9GAMM</name>
<accession>A0AAJ1FC92</accession>
<feature type="domain" description="BFD-like [2Fe-2S]-binding" evidence="10">
    <location>
        <begin position="2"/>
        <end position="50"/>
    </location>
</feature>